<name>A0A1Z4N5K5_9CYAN</name>
<evidence type="ECO:0000313" key="1">
    <source>
        <dbReference type="EMBL" id="BAZ01019.1"/>
    </source>
</evidence>
<sequence length="64" mass="7350">MFLKGLLNKKIFYRCVAGGDEGDKEDEEDEGAGEKYHYSLLITHYPFPLPNFFVPLAPSNARNW</sequence>
<evidence type="ECO:0000313" key="2">
    <source>
        <dbReference type="Proteomes" id="UP000218785"/>
    </source>
</evidence>
<gene>
    <name evidence="1" type="ORF">NIES37_50170</name>
</gene>
<dbReference type="Proteomes" id="UP000218785">
    <property type="component" value="Chromosome"/>
</dbReference>
<keyword evidence="2" id="KW-1185">Reference proteome</keyword>
<proteinExistence type="predicted"/>
<protein>
    <submittedName>
        <fullName evidence="1">Uncharacterized protein</fullName>
    </submittedName>
</protein>
<dbReference type="EMBL" id="AP018248">
    <property type="protein sequence ID" value="BAZ01019.1"/>
    <property type="molecule type" value="Genomic_DNA"/>
</dbReference>
<accession>A0A1Z4N5K5</accession>
<dbReference type="KEGG" id="ttq:NIES37_50170"/>
<dbReference type="AlphaFoldDB" id="A0A1Z4N5K5"/>
<reference evidence="1 2" key="1">
    <citation type="submission" date="2017-06" db="EMBL/GenBank/DDBJ databases">
        <title>Genome sequencing of cyanobaciteial culture collection at National Institute for Environmental Studies (NIES).</title>
        <authorList>
            <person name="Hirose Y."/>
            <person name="Shimura Y."/>
            <person name="Fujisawa T."/>
            <person name="Nakamura Y."/>
            <person name="Kawachi M."/>
        </authorList>
    </citation>
    <scope>NUCLEOTIDE SEQUENCE [LARGE SCALE GENOMIC DNA]</scope>
    <source>
        <strain evidence="1 2">NIES-37</strain>
    </source>
</reference>
<organism evidence="1 2">
    <name type="scientific">Tolypothrix tenuis PCC 7101</name>
    <dbReference type="NCBI Taxonomy" id="231146"/>
    <lineage>
        <taxon>Bacteria</taxon>
        <taxon>Bacillati</taxon>
        <taxon>Cyanobacteriota</taxon>
        <taxon>Cyanophyceae</taxon>
        <taxon>Nostocales</taxon>
        <taxon>Tolypothrichaceae</taxon>
        <taxon>Tolypothrix</taxon>
    </lineage>
</organism>